<keyword evidence="4" id="KW-1185">Reference proteome</keyword>
<feature type="domain" description="Beta-lactamase-related" evidence="2">
    <location>
        <begin position="30"/>
        <end position="338"/>
    </location>
</feature>
<dbReference type="InterPro" id="IPR012338">
    <property type="entry name" value="Beta-lactam/transpept-like"/>
</dbReference>
<organism evidence="3 4">
    <name type="scientific">Brevibacterium samyangense</name>
    <dbReference type="NCBI Taxonomy" id="366888"/>
    <lineage>
        <taxon>Bacteria</taxon>
        <taxon>Bacillati</taxon>
        <taxon>Actinomycetota</taxon>
        <taxon>Actinomycetes</taxon>
        <taxon>Micrococcales</taxon>
        <taxon>Brevibacteriaceae</taxon>
        <taxon>Brevibacterium</taxon>
    </lineage>
</organism>
<evidence type="ECO:0000256" key="1">
    <source>
        <dbReference type="SAM" id="MobiDB-lite"/>
    </source>
</evidence>
<name>A0ABP5ETQ9_9MICO</name>
<dbReference type="InterPro" id="IPR050789">
    <property type="entry name" value="Diverse_Enzym_Activities"/>
</dbReference>
<dbReference type="RefSeq" id="WP_344308860.1">
    <property type="nucleotide sequence ID" value="NZ_BAAANO010000015.1"/>
</dbReference>
<evidence type="ECO:0000259" key="2">
    <source>
        <dbReference type="Pfam" id="PF00144"/>
    </source>
</evidence>
<dbReference type="SUPFAM" id="SSF56601">
    <property type="entry name" value="beta-lactamase/transpeptidase-like"/>
    <property type="match status" value="1"/>
</dbReference>
<proteinExistence type="predicted"/>
<evidence type="ECO:0000313" key="4">
    <source>
        <dbReference type="Proteomes" id="UP001500755"/>
    </source>
</evidence>
<reference evidence="4" key="1">
    <citation type="journal article" date="2019" name="Int. J. Syst. Evol. Microbiol.">
        <title>The Global Catalogue of Microorganisms (GCM) 10K type strain sequencing project: providing services to taxonomists for standard genome sequencing and annotation.</title>
        <authorList>
            <consortium name="The Broad Institute Genomics Platform"/>
            <consortium name="The Broad Institute Genome Sequencing Center for Infectious Disease"/>
            <person name="Wu L."/>
            <person name="Ma J."/>
        </authorList>
    </citation>
    <scope>NUCLEOTIDE SEQUENCE [LARGE SCALE GENOMIC DNA]</scope>
    <source>
        <strain evidence="4">JCM 14546</strain>
    </source>
</reference>
<accession>A0ABP5ETQ9</accession>
<dbReference type="EMBL" id="BAAANO010000015">
    <property type="protein sequence ID" value="GAA2007646.1"/>
    <property type="molecule type" value="Genomic_DNA"/>
</dbReference>
<dbReference type="InterPro" id="IPR001466">
    <property type="entry name" value="Beta-lactam-related"/>
</dbReference>
<dbReference type="PANTHER" id="PTHR43283">
    <property type="entry name" value="BETA-LACTAMASE-RELATED"/>
    <property type="match status" value="1"/>
</dbReference>
<dbReference type="Gene3D" id="3.40.710.10">
    <property type="entry name" value="DD-peptidase/beta-lactamase superfamily"/>
    <property type="match status" value="1"/>
</dbReference>
<feature type="region of interest" description="Disordered" evidence="1">
    <location>
        <begin position="449"/>
        <end position="472"/>
    </location>
</feature>
<feature type="compositionally biased region" description="Gly residues" evidence="1">
    <location>
        <begin position="459"/>
        <end position="469"/>
    </location>
</feature>
<sequence length="508" mass="54250">MSLSSEQTLAVLTELAPYLSDWTRFQVEYSGTPGAQVAVAYRGELLVNAAHGLANTATGEPLTADHLFRIASHSKTFTAVALLRLVEEGRLRLDDTVAAWIPALADCEAGSRTVRELLGHQGGYIRDSADGDFWQRGFEFLGEEELLEVVRREGIVYPANTSFKYSNISYSVLGLVIEAVTGKPYAEALAEFVVEPLGLQNTGPEYVEARGSEYAAGHTGRTAFADERRVIPHVDTRAMAAATGWFSTAAEMTVYGAAHVLGDETLLSDASKRLMQREETRVLAPHGDIRRYGLGMDLQRVGERELVGHSGGYPGHITRTWIDPEDGLVVSALTNAIDGPAATIAAGVVEIIDAVLAAVESVLSGDEEAIPEHLRFSGRFANLWGVTDVVSVGASVDAPVLLTVGPRAPLPKATLGRLVYDPEHDRLLTEPEPGFTAHGEPVVVEWDGAGGARGERGADGGGGASGPRGGEVHSARIGAMTSWPIDRYRAAIAGERPDRDLDGKLSLH</sequence>
<dbReference type="Pfam" id="PF00144">
    <property type="entry name" value="Beta-lactamase"/>
    <property type="match status" value="1"/>
</dbReference>
<evidence type="ECO:0000313" key="3">
    <source>
        <dbReference type="EMBL" id="GAA2007646.1"/>
    </source>
</evidence>
<comment type="caution">
    <text evidence="3">The sequence shown here is derived from an EMBL/GenBank/DDBJ whole genome shotgun (WGS) entry which is preliminary data.</text>
</comment>
<gene>
    <name evidence="3" type="ORF">GCM10009755_17500</name>
</gene>
<protein>
    <recommendedName>
        <fullName evidence="2">Beta-lactamase-related domain-containing protein</fullName>
    </recommendedName>
</protein>
<dbReference type="Proteomes" id="UP001500755">
    <property type="component" value="Unassembled WGS sequence"/>
</dbReference>